<accession>A0A0F9ASS2</accession>
<gene>
    <name evidence="2" type="ORF">LCGC14_2533660</name>
</gene>
<sequence>MTLKLLGMTHNNGSKLMPSNEETEPYFQMKLIKELNEDFRKDTPPDFRIGKIVRGNTLKRGMKLSASYSKVNEGTDYIEVLGFTGNDQKYGEGGVKYNSVQEIFRVTRGVSNLKQLEQHDNKNEYGYHHYMVARDIDPTSTVKGETGAWYYIFEGRWSRGSGAEPLSFRELNFAPKKEEPVQNKRPYTSRRSVRSSKMSRRYAPFRDNSRRNTRRGR</sequence>
<organism evidence="2">
    <name type="scientific">marine sediment metagenome</name>
    <dbReference type="NCBI Taxonomy" id="412755"/>
    <lineage>
        <taxon>unclassified sequences</taxon>
        <taxon>metagenomes</taxon>
        <taxon>ecological metagenomes</taxon>
    </lineage>
</organism>
<feature type="compositionally biased region" description="Basic residues" evidence="1">
    <location>
        <begin position="187"/>
        <end position="200"/>
    </location>
</feature>
<protein>
    <submittedName>
        <fullName evidence="2">Uncharacterized protein</fullName>
    </submittedName>
</protein>
<comment type="caution">
    <text evidence="2">The sequence shown here is derived from an EMBL/GenBank/DDBJ whole genome shotgun (WGS) entry which is preliminary data.</text>
</comment>
<proteinExistence type="predicted"/>
<reference evidence="2" key="1">
    <citation type="journal article" date="2015" name="Nature">
        <title>Complex archaea that bridge the gap between prokaryotes and eukaryotes.</title>
        <authorList>
            <person name="Spang A."/>
            <person name="Saw J.H."/>
            <person name="Jorgensen S.L."/>
            <person name="Zaremba-Niedzwiedzka K."/>
            <person name="Martijn J."/>
            <person name="Lind A.E."/>
            <person name="van Eijk R."/>
            <person name="Schleper C."/>
            <person name="Guy L."/>
            <person name="Ettema T.J."/>
        </authorList>
    </citation>
    <scope>NUCLEOTIDE SEQUENCE</scope>
</reference>
<name>A0A0F9ASS2_9ZZZZ</name>
<evidence type="ECO:0000313" key="2">
    <source>
        <dbReference type="EMBL" id="KKL12649.1"/>
    </source>
</evidence>
<feature type="region of interest" description="Disordered" evidence="1">
    <location>
        <begin position="174"/>
        <end position="217"/>
    </location>
</feature>
<dbReference type="EMBL" id="LAZR01041175">
    <property type="protein sequence ID" value="KKL12649.1"/>
    <property type="molecule type" value="Genomic_DNA"/>
</dbReference>
<evidence type="ECO:0000256" key="1">
    <source>
        <dbReference type="SAM" id="MobiDB-lite"/>
    </source>
</evidence>
<dbReference type="AlphaFoldDB" id="A0A0F9ASS2"/>